<name>A0ACD3SZY5_PHODM</name>
<keyword evidence="2" id="KW-1185">Reference proteome</keyword>
<protein>
    <submittedName>
        <fullName evidence="1">Uncharacterized protein</fullName>
    </submittedName>
</protein>
<reference evidence="1" key="1">
    <citation type="submission" date="2018-03" db="EMBL/GenBank/DDBJ databases">
        <title>Genomic characterization of a polymicrobial infection associated with a disease outbreak in Pacific white shrimp (Litopenaeus vannamei).</title>
        <authorList>
            <person name="Turner J.W."/>
            <person name="Bachand P.T."/>
            <person name="Tallman J."/>
            <person name="Elledge N.C."/>
            <person name="Pinnell L.J."/>
            <person name="Laughlin R.C."/>
            <person name="Zimba P.V."/>
        </authorList>
    </citation>
    <scope>NUCLEOTIDE SEQUENCE</scope>
    <source>
        <strain evidence="1">Hep-2b-22</strain>
    </source>
</reference>
<comment type="caution">
    <text evidence="1">The sequence shown here is derived from an EMBL/GenBank/DDBJ whole genome shotgun (WGS) entry which is preliminary data.</text>
</comment>
<accession>A0ACD3SZY5</accession>
<dbReference type="Proteomes" id="UP000718715">
    <property type="component" value="Unassembled WGS sequence"/>
</dbReference>
<proteinExistence type="predicted"/>
<sequence length="395" mass="43487">MKKLALVTIIGLILSGCGGGGGSDNGSTPKPDIKPEAKPALVEGTIDNYNSKTNVLTVNNAPYDISTLKYADKTIGKDLYNSLLKTSMMVNISKSGVVNLEPTMVGPISIPNENDRSKFSINGVQLQFTELSSNIDNGDWVMVSTLPMATNAGVGYKVLSVIEVEQGDIFSSYELEGRVHSLNENHHTFKLGQVTIEYVDQDLEPGFSVANGQWVEVQGDFDSTRKVFMATKIDLEDYDIEDNEQEIEGIITWVSSKPNSNGEIFFELNMRGRFVATSTTSYDDHTNASMLTEGALIEVTANNINGRLVASEIEFEDSKFGDDLHDKEVSGFATNLDINNKTFTVSNIEILTDSRTYFDGFSSLEQIANEYVDVDYIVINGQKIAREIELEELDD</sequence>
<evidence type="ECO:0000313" key="2">
    <source>
        <dbReference type="Proteomes" id="UP000718715"/>
    </source>
</evidence>
<evidence type="ECO:0000313" key="1">
    <source>
        <dbReference type="EMBL" id="TMX74186.1"/>
    </source>
</evidence>
<gene>
    <name evidence="1" type="ORF">DA092_13240</name>
</gene>
<organism evidence="1 2">
    <name type="scientific">Photobacterium damselae</name>
    <dbReference type="NCBI Taxonomy" id="38293"/>
    <lineage>
        <taxon>Bacteria</taxon>
        <taxon>Pseudomonadati</taxon>
        <taxon>Pseudomonadota</taxon>
        <taxon>Gammaproteobacteria</taxon>
        <taxon>Vibrionales</taxon>
        <taxon>Vibrionaceae</taxon>
        <taxon>Photobacterium</taxon>
    </lineage>
</organism>
<dbReference type="EMBL" id="PZOJ01000101">
    <property type="protein sequence ID" value="TMX74186.1"/>
    <property type="molecule type" value="Genomic_DNA"/>
</dbReference>